<dbReference type="InterPro" id="IPR017871">
    <property type="entry name" value="ABC_transporter-like_CS"/>
</dbReference>
<keyword evidence="2" id="KW-0813">Transport</keyword>
<reference evidence="6 8" key="1">
    <citation type="journal article" date="2015" name="Proc. Natl. Acad. Sci. U.S.A.">
        <title>Genomic and proteomic characterization of "Candidatus Nitrosopelagicus brevis": An ammonia-oxidizing archaeon from the open ocean.</title>
        <authorList>
            <person name="Santoro A.E."/>
            <person name="Dupont C.L."/>
            <person name="Richter R.A."/>
            <person name="Craig M.T."/>
            <person name="Carini P."/>
            <person name="McIlvin M.R."/>
            <person name="Yang Y."/>
            <person name="Orsi W.D."/>
            <person name="Moran D.M."/>
            <person name="Saito M.A."/>
        </authorList>
    </citation>
    <scope>NUCLEOTIDE SEQUENCE [LARGE SCALE GENOMIC DNA]</scope>
    <source>
        <strain evidence="6">CN25</strain>
        <strain evidence="8">V2</strain>
    </source>
</reference>
<dbReference type="SMART" id="SM00382">
    <property type="entry name" value="AAA"/>
    <property type="match status" value="1"/>
</dbReference>
<protein>
    <submittedName>
        <fullName evidence="6">ABC transporter, ATP-binding protein</fullName>
    </submittedName>
    <submittedName>
        <fullName evidence="7">Zinc ABC transporter ATP-binding protein</fullName>
    </submittedName>
</protein>
<keyword evidence="4 6" id="KW-0067">ATP-binding</keyword>
<dbReference type="InterPro" id="IPR050153">
    <property type="entry name" value="Metal_Ion_Import_ABC"/>
</dbReference>
<dbReference type="Gene3D" id="3.40.50.300">
    <property type="entry name" value="P-loop containing nucleotide triphosphate hydrolases"/>
    <property type="match status" value="1"/>
</dbReference>
<dbReference type="FunFam" id="3.40.50.300:FF:000134">
    <property type="entry name" value="Iron-enterobactin ABC transporter ATP-binding protein"/>
    <property type="match status" value="1"/>
</dbReference>
<evidence type="ECO:0000313" key="9">
    <source>
        <dbReference type="Proteomes" id="UP000241022"/>
    </source>
</evidence>
<dbReference type="PANTHER" id="PTHR42734:SF17">
    <property type="entry name" value="METAL TRANSPORT SYSTEM ATP-BINDING PROTEIN TM_0124-RELATED"/>
    <property type="match status" value="1"/>
</dbReference>
<keyword evidence="9" id="KW-1185">Reference proteome</keyword>
<dbReference type="Proteomes" id="UP000030944">
    <property type="component" value="Chromosome"/>
</dbReference>
<dbReference type="KEGG" id="nbv:T478_0240"/>
<feature type="domain" description="ABC transporter" evidence="5">
    <location>
        <begin position="7"/>
        <end position="258"/>
    </location>
</feature>
<evidence type="ECO:0000313" key="8">
    <source>
        <dbReference type="Proteomes" id="UP000030944"/>
    </source>
</evidence>
<dbReference type="PROSITE" id="PS00211">
    <property type="entry name" value="ABC_TRANSPORTER_1"/>
    <property type="match status" value="1"/>
</dbReference>
<dbReference type="EMBL" id="CP007026">
    <property type="protein sequence ID" value="AJA92018.1"/>
    <property type="molecule type" value="Genomic_DNA"/>
</dbReference>
<proteinExistence type="inferred from homology"/>
<reference evidence="9" key="2">
    <citation type="submission" date="2016-05" db="EMBL/GenBank/DDBJ databases">
        <authorList>
            <person name="Dupont C."/>
            <person name="Santoro A."/>
        </authorList>
    </citation>
    <scope>NUCLEOTIDE SEQUENCE [LARGE SCALE GENOMIC DNA]</scope>
    <source>
        <strain evidence="9">U25</strain>
    </source>
</reference>
<reference evidence="7 9" key="4">
    <citation type="submission" date="2018-04" db="EMBL/GenBank/DDBJ databases">
        <title>Transcriptomics of ammonia oxidizing archaea.</title>
        <authorList>
            <person name="Carini P."/>
        </authorList>
    </citation>
    <scope>NUCLEOTIDE SEQUENCE [LARGE SCALE GENOMIC DNA]</scope>
    <source>
        <strain evidence="7 9">U25</strain>
    </source>
</reference>
<evidence type="ECO:0000259" key="5">
    <source>
        <dbReference type="PROSITE" id="PS50893"/>
    </source>
</evidence>
<dbReference type="EMBL" id="LXWN01000002">
    <property type="protein sequence ID" value="PTL87488.1"/>
    <property type="molecule type" value="Genomic_DNA"/>
</dbReference>
<evidence type="ECO:0000256" key="2">
    <source>
        <dbReference type="ARBA" id="ARBA00022448"/>
    </source>
</evidence>
<dbReference type="AlphaFoldDB" id="A0A0A7UZH1"/>
<dbReference type="InterPro" id="IPR003593">
    <property type="entry name" value="AAA+_ATPase"/>
</dbReference>
<gene>
    <name evidence="7" type="ORF">A7X95_06270</name>
    <name evidence="6" type="ORF">T478_0240</name>
</gene>
<dbReference type="GO" id="GO:0005524">
    <property type="term" value="F:ATP binding"/>
    <property type="evidence" value="ECO:0007669"/>
    <property type="project" value="UniProtKB-KW"/>
</dbReference>
<dbReference type="CDD" id="cd03235">
    <property type="entry name" value="ABC_Metallic_Cations"/>
    <property type="match status" value="1"/>
</dbReference>
<dbReference type="GeneID" id="24816139"/>
<evidence type="ECO:0000256" key="1">
    <source>
        <dbReference type="ARBA" id="ARBA00005417"/>
    </source>
</evidence>
<dbReference type="OrthoDB" id="10909at2157"/>
<dbReference type="Pfam" id="PF00005">
    <property type="entry name" value="ABC_tran"/>
    <property type="match status" value="1"/>
</dbReference>
<comment type="similarity">
    <text evidence="1">Belongs to the ABC transporter superfamily.</text>
</comment>
<reference evidence="7" key="3">
    <citation type="submission" date="2016-05" db="EMBL/GenBank/DDBJ databases">
        <authorList>
            <person name="Lavstsen T."/>
            <person name="Jespersen J.S."/>
        </authorList>
    </citation>
    <scope>NUCLEOTIDE SEQUENCE [LARGE SCALE GENOMIC DNA]</scope>
    <source>
        <strain evidence="7">U25</strain>
    </source>
</reference>
<dbReference type="InterPro" id="IPR027417">
    <property type="entry name" value="P-loop_NTPase"/>
</dbReference>
<dbReference type="PANTHER" id="PTHR42734">
    <property type="entry name" value="METAL TRANSPORT SYSTEM ATP-BINDING PROTEIN TM_0124-RELATED"/>
    <property type="match status" value="1"/>
</dbReference>
<dbReference type="Proteomes" id="UP000241022">
    <property type="component" value="Unassembled WGS sequence"/>
</dbReference>
<dbReference type="PROSITE" id="PS50893">
    <property type="entry name" value="ABC_TRANSPORTER_2"/>
    <property type="match status" value="1"/>
</dbReference>
<dbReference type="RefSeq" id="WP_048104532.1">
    <property type="nucleotide sequence ID" value="NZ_CP007026.1"/>
</dbReference>
<evidence type="ECO:0000256" key="3">
    <source>
        <dbReference type="ARBA" id="ARBA00022741"/>
    </source>
</evidence>
<organism evidence="6 8">
    <name type="scientific">Candidatus Nitrosopelagicus brevis</name>
    <dbReference type="NCBI Taxonomy" id="1410606"/>
    <lineage>
        <taxon>Archaea</taxon>
        <taxon>Nitrososphaerota</taxon>
    </lineage>
</organism>
<dbReference type="InterPro" id="IPR003439">
    <property type="entry name" value="ABC_transporter-like_ATP-bd"/>
</dbReference>
<name>A0A0A7UZH1_9ARCH</name>
<evidence type="ECO:0000256" key="4">
    <source>
        <dbReference type="ARBA" id="ARBA00022840"/>
    </source>
</evidence>
<dbReference type="GO" id="GO:0016887">
    <property type="term" value="F:ATP hydrolysis activity"/>
    <property type="evidence" value="ECO:0007669"/>
    <property type="project" value="InterPro"/>
</dbReference>
<sequence>MSVTPVLSVKDLTINYDNFPAVDNISFDVQEGDCLGIVGPNGAGKTTLFRAILGLQSFSGNMKLFGYENPKYSSIIPLIGYVPQKVTFEPNFPATVYDVVSMGIISEKRIVQGAKLIQECGCCWNRVYQSIKKNEDKVTQALHTVGLESLRNRRIGELSGGELQRVFIAKALVKDPLLLILDEPVASVDVESQTKFYNVIKTINEQNKITIIWSSHDLDAISKYANRVACMNKKLFFHGEKEKFFSDKELLKTYTESSMQMHMHDHNHDMH</sequence>
<dbReference type="SUPFAM" id="SSF52540">
    <property type="entry name" value="P-loop containing nucleoside triphosphate hydrolases"/>
    <property type="match status" value="1"/>
</dbReference>
<dbReference type="STRING" id="1410606.T478_0240"/>
<dbReference type="HOGENOM" id="CLU_000604_1_11_2"/>
<keyword evidence="3" id="KW-0547">Nucleotide-binding</keyword>
<accession>A0A0A7UZH1</accession>
<evidence type="ECO:0000313" key="7">
    <source>
        <dbReference type="EMBL" id="PTL87488.1"/>
    </source>
</evidence>
<evidence type="ECO:0000313" key="6">
    <source>
        <dbReference type="EMBL" id="AJA92018.1"/>
    </source>
</evidence>